<reference evidence="1 2" key="1">
    <citation type="submission" date="2021-06" db="EMBL/GenBank/DDBJ databases">
        <title>Faecalicatena sp. nov. isolated from porcine feces.</title>
        <authorList>
            <person name="Oh B.S."/>
            <person name="Lee J.H."/>
        </authorList>
    </citation>
    <scope>NUCLEOTIDE SEQUENCE [LARGE SCALE GENOMIC DNA]</scope>
    <source>
        <strain evidence="1 2">AGMB00832</strain>
    </source>
</reference>
<protein>
    <submittedName>
        <fullName evidence="1">BtpA/SgcQ family protein</fullName>
    </submittedName>
</protein>
<evidence type="ECO:0000313" key="2">
    <source>
        <dbReference type="Proteomes" id="UP000723714"/>
    </source>
</evidence>
<evidence type="ECO:0000313" key="1">
    <source>
        <dbReference type="EMBL" id="MBU3874238.1"/>
    </source>
</evidence>
<dbReference type="Proteomes" id="UP000723714">
    <property type="component" value="Unassembled WGS sequence"/>
</dbReference>
<sequence>MGNELVYSRTNKLEEIFHVKKPIIPTLHLLSLPGAPFYHGESMDEILEYTMKEVETLIECGVDGFIIENHGDIPFVKPDKFGYETVAAMAYLGAEIGKKVKACGLPIGVNCLANAAIPALAIAKAIGAKFVRINQYVNAYVANEGFMEGMAGEVLRYRSAIKGEDISIFADSHVKHGSHAIVADRSIEEQAKDSLFFCADVLICTGNRTGDAPTDEEMNSIKVDPEVPVIVGSGITPENAERIMKVADGGIVASYFKEGGVWTNTVDRDRTMRFMQKIFEIREKLA</sequence>
<gene>
    <name evidence="1" type="ORF">HGO97_000195</name>
</gene>
<proteinExistence type="predicted"/>
<dbReference type="PANTHER" id="PTHR21381">
    <property type="entry name" value="ZGC:162297"/>
    <property type="match status" value="1"/>
</dbReference>
<dbReference type="PIRSF" id="PIRSF005956">
    <property type="entry name" value="BtpA"/>
    <property type="match status" value="1"/>
</dbReference>
<dbReference type="PANTHER" id="PTHR21381:SF3">
    <property type="entry name" value="SGC REGION PROTEIN SGCQ-RELATED"/>
    <property type="match status" value="1"/>
</dbReference>
<dbReference type="InterPro" id="IPR005137">
    <property type="entry name" value="BtpA"/>
</dbReference>
<dbReference type="Pfam" id="PF03437">
    <property type="entry name" value="BtpA"/>
    <property type="match status" value="1"/>
</dbReference>
<dbReference type="RefSeq" id="WP_216238246.1">
    <property type="nucleotide sequence ID" value="NZ_JABACJ020000001.1"/>
</dbReference>
<comment type="caution">
    <text evidence="1">The sequence shown here is derived from an EMBL/GenBank/DDBJ whole genome shotgun (WGS) entry which is preliminary data.</text>
</comment>
<dbReference type="EMBL" id="JABACJ020000001">
    <property type="protein sequence ID" value="MBU3874238.1"/>
    <property type="molecule type" value="Genomic_DNA"/>
</dbReference>
<name>A0ABS6CYA1_9FIRM</name>
<organism evidence="1 2">
    <name type="scientific">Faecalicatena faecalis</name>
    <dbReference type="NCBI Taxonomy" id="2726362"/>
    <lineage>
        <taxon>Bacteria</taxon>
        <taxon>Bacillati</taxon>
        <taxon>Bacillota</taxon>
        <taxon>Clostridia</taxon>
        <taxon>Lachnospirales</taxon>
        <taxon>Lachnospiraceae</taxon>
        <taxon>Faecalicatena</taxon>
    </lineage>
</organism>
<dbReference type="NCBIfam" id="TIGR00259">
    <property type="entry name" value="thylakoid_BtpA"/>
    <property type="match status" value="1"/>
</dbReference>
<keyword evidence="2" id="KW-1185">Reference proteome</keyword>
<accession>A0ABS6CYA1</accession>